<name>A0ABP9DAP2_9BACT</name>
<evidence type="ECO:0000313" key="1">
    <source>
        <dbReference type="EMBL" id="GAA4832191.1"/>
    </source>
</evidence>
<comment type="caution">
    <text evidence="1">The sequence shown here is derived from an EMBL/GenBank/DDBJ whole genome shotgun (WGS) entry which is preliminary data.</text>
</comment>
<keyword evidence="2" id="KW-1185">Reference proteome</keyword>
<protein>
    <submittedName>
        <fullName evidence="1">Uncharacterized protein</fullName>
    </submittedName>
</protein>
<proteinExistence type="predicted"/>
<dbReference type="RefSeq" id="WP_345370900.1">
    <property type="nucleotide sequence ID" value="NZ_BAABJX010000025.1"/>
</dbReference>
<organism evidence="1 2">
    <name type="scientific">Algivirga pacifica</name>
    <dbReference type="NCBI Taxonomy" id="1162670"/>
    <lineage>
        <taxon>Bacteria</taxon>
        <taxon>Pseudomonadati</taxon>
        <taxon>Bacteroidota</taxon>
        <taxon>Cytophagia</taxon>
        <taxon>Cytophagales</taxon>
        <taxon>Flammeovirgaceae</taxon>
        <taxon>Algivirga</taxon>
    </lineage>
</organism>
<dbReference type="Proteomes" id="UP001500298">
    <property type="component" value="Unassembled WGS sequence"/>
</dbReference>
<gene>
    <name evidence="1" type="ORF">GCM10023331_16780</name>
</gene>
<reference evidence="2" key="1">
    <citation type="journal article" date="2019" name="Int. J. Syst. Evol. Microbiol.">
        <title>The Global Catalogue of Microorganisms (GCM) 10K type strain sequencing project: providing services to taxonomists for standard genome sequencing and annotation.</title>
        <authorList>
            <consortium name="The Broad Institute Genomics Platform"/>
            <consortium name="The Broad Institute Genome Sequencing Center for Infectious Disease"/>
            <person name="Wu L."/>
            <person name="Ma J."/>
        </authorList>
    </citation>
    <scope>NUCLEOTIDE SEQUENCE [LARGE SCALE GENOMIC DNA]</scope>
    <source>
        <strain evidence="2">JCM 18326</strain>
    </source>
</reference>
<evidence type="ECO:0000313" key="2">
    <source>
        <dbReference type="Proteomes" id="UP001500298"/>
    </source>
</evidence>
<sequence length="98" mass="12388">MKPKFSHEESFYKTLLKQKERLTSQLYQALRRDYQLTAFPERLKCWWKLTYYEFMNELRQLKVRSTTLIQEDWREFFTYMREQAIHLDRTIQLIEKQK</sequence>
<dbReference type="EMBL" id="BAABJX010000025">
    <property type="protein sequence ID" value="GAA4832191.1"/>
    <property type="molecule type" value="Genomic_DNA"/>
</dbReference>
<accession>A0ABP9DAP2</accession>